<comment type="caution">
    <text evidence="10">The sequence shown here is derived from an EMBL/GenBank/DDBJ whole genome shotgun (WGS) entry which is preliminary data.</text>
</comment>
<dbReference type="EMBL" id="CAAALY010034820">
    <property type="protein sequence ID" value="VEL17918.1"/>
    <property type="molecule type" value="Genomic_DNA"/>
</dbReference>
<evidence type="ECO:0000313" key="11">
    <source>
        <dbReference type="Proteomes" id="UP000784294"/>
    </source>
</evidence>
<keyword evidence="4 8" id="KW-0802">TPR repeat</keyword>
<dbReference type="InterPro" id="IPR001179">
    <property type="entry name" value="PPIase_FKBP_dom"/>
</dbReference>
<evidence type="ECO:0000313" key="10">
    <source>
        <dbReference type="EMBL" id="VEL17918.1"/>
    </source>
</evidence>
<dbReference type="Proteomes" id="UP000784294">
    <property type="component" value="Unassembled WGS sequence"/>
</dbReference>
<keyword evidence="11" id="KW-1185">Reference proteome</keyword>
<proteinExistence type="predicted"/>
<feature type="repeat" description="TPR" evidence="8">
    <location>
        <begin position="374"/>
        <end position="407"/>
    </location>
</feature>
<feature type="domain" description="PPIase FKBP-type" evidence="9">
    <location>
        <begin position="72"/>
        <end position="139"/>
    </location>
</feature>
<reference evidence="10" key="1">
    <citation type="submission" date="2018-11" db="EMBL/GenBank/DDBJ databases">
        <authorList>
            <consortium name="Pathogen Informatics"/>
        </authorList>
    </citation>
    <scope>NUCLEOTIDE SEQUENCE</scope>
</reference>
<dbReference type="SMART" id="SM00028">
    <property type="entry name" value="TPR"/>
    <property type="match status" value="2"/>
</dbReference>
<dbReference type="Gene3D" id="1.25.40.10">
    <property type="entry name" value="Tetratricopeptide repeat domain"/>
    <property type="match status" value="1"/>
</dbReference>
<dbReference type="Gene3D" id="3.10.50.40">
    <property type="match status" value="2"/>
</dbReference>
<evidence type="ECO:0000256" key="5">
    <source>
        <dbReference type="ARBA" id="ARBA00023110"/>
    </source>
</evidence>
<keyword evidence="3" id="KW-0677">Repeat</keyword>
<keyword evidence="5 7" id="KW-0697">Rotamase</keyword>
<dbReference type="InterPro" id="IPR011990">
    <property type="entry name" value="TPR-like_helical_dom_sf"/>
</dbReference>
<evidence type="ECO:0000256" key="1">
    <source>
        <dbReference type="ARBA" id="ARBA00000971"/>
    </source>
</evidence>
<name>A0A3S5FDC0_9PLAT</name>
<evidence type="ECO:0000256" key="2">
    <source>
        <dbReference type="ARBA" id="ARBA00013194"/>
    </source>
</evidence>
<dbReference type="SUPFAM" id="SSF54534">
    <property type="entry name" value="FKBP-like"/>
    <property type="match status" value="2"/>
</dbReference>
<dbReference type="PROSITE" id="PS50059">
    <property type="entry name" value="FKBP_PPIASE"/>
    <property type="match status" value="1"/>
</dbReference>
<dbReference type="InterPro" id="IPR046357">
    <property type="entry name" value="PPIase_dom_sf"/>
</dbReference>
<dbReference type="InterPro" id="IPR050754">
    <property type="entry name" value="FKBP4/5/8-like"/>
</dbReference>
<evidence type="ECO:0000256" key="7">
    <source>
        <dbReference type="PROSITE-ProRule" id="PRU00277"/>
    </source>
</evidence>
<evidence type="ECO:0000256" key="6">
    <source>
        <dbReference type="ARBA" id="ARBA00023235"/>
    </source>
</evidence>
<dbReference type="Pfam" id="PF13174">
    <property type="entry name" value="TPR_6"/>
    <property type="match status" value="1"/>
</dbReference>
<dbReference type="AlphaFoldDB" id="A0A3S5FDC0"/>
<accession>A0A3S5FDC0</accession>
<dbReference type="PANTHER" id="PTHR46512">
    <property type="entry name" value="PEPTIDYLPROLYL ISOMERASE"/>
    <property type="match status" value="1"/>
</dbReference>
<dbReference type="OrthoDB" id="433738at2759"/>
<gene>
    <name evidence="10" type="ORF">PXEA_LOCUS11358</name>
</gene>
<keyword evidence="6 7" id="KW-0413">Isomerase</keyword>
<evidence type="ECO:0000256" key="3">
    <source>
        <dbReference type="ARBA" id="ARBA00022737"/>
    </source>
</evidence>
<evidence type="ECO:0000256" key="8">
    <source>
        <dbReference type="PROSITE-ProRule" id="PRU00339"/>
    </source>
</evidence>
<dbReference type="InterPro" id="IPR019734">
    <property type="entry name" value="TPR_rpt"/>
</dbReference>
<dbReference type="PANTHER" id="PTHR46512:SF9">
    <property type="entry name" value="PEPTIDYLPROLYL ISOMERASE"/>
    <property type="match status" value="1"/>
</dbReference>
<dbReference type="PROSITE" id="PS50005">
    <property type="entry name" value="TPR"/>
    <property type="match status" value="1"/>
</dbReference>
<sequence length="462" mass="51773">MHVRGEVIPKATSFGSVEKGFRTIWIFSLTMPTEAELQEYLSDLSDLSEANDRGILKKIIKEGIATLPPCKGDTAVVHYVGTYYGGERHEVKFDSSRDRGDYFEFSVGEGNVIKAWDVCIPTMKIGEICELIATPAYCYMDGESRRFEVELFEFKGKDISQEQDGSILMSTVREGSGHIIPAAGSDVVVIVKSIVGDSLSEGREVSYVVGDYSTANLPHGVDLAVRKMKADQVARVAIKARSINDKVLSRSGDESPSRITYEVTLKSVDKLKHLSSFKTFDEQMSYAKMIKDKANVYLKARSFEGKYDLANDIYTSLLEELEYLAGYGIEENKRLTLINISVNLNMALVHLKQNRPDLCLEKCNKVFVMDANNEKALFRAGQAYIAQKDHEEALVFFKRLVKSYPNNTAGLSNMKSCEETIRKAHEKEKQIFRNVFSKLQSTGFDGNQNENIVFNSSEKHAG</sequence>
<evidence type="ECO:0000256" key="4">
    <source>
        <dbReference type="ARBA" id="ARBA00022803"/>
    </source>
</evidence>
<dbReference type="EC" id="5.2.1.8" evidence="2 7"/>
<dbReference type="GO" id="GO:0003755">
    <property type="term" value="F:peptidyl-prolyl cis-trans isomerase activity"/>
    <property type="evidence" value="ECO:0007669"/>
    <property type="project" value="UniProtKB-KW"/>
</dbReference>
<dbReference type="SUPFAM" id="SSF48452">
    <property type="entry name" value="TPR-like"/>
    <property type="match status" value="1"/>
</dbReference>
<comment type="catalytic activity">
    <reaction evidence="1 7">
        <text>[protein]-peptidylproline (omega=180) = [protein]-peptidylproline (omega=0)</text>
        <dbReference type="Rhea" id="RHEA:16237"/>
        <dbReference type="Rhea" id="RHEA-COMP:10747"/>
        <dbReference type="Rhea" id="RHEA-COMP:10748"/>
        <dbReference type="ChEBI" id="CHEBI:83833"/>
        <dbReference type="ChEBI" id="CHEBI:83834"/>
        <dbReference type="EC" id="5.2.1.8"/>
    </reaction>
</comment>
<organism evidence="10 11">
    <name type="scientific">Protopolystoma xenopodis</name>
    <dbReference type="NCBI Taxonomy" id="117903"/>
    <lineage>
        <taxon>Eukaryota</taxon>
        <taxon>Metazoa</taxon>
        <taxon>Spiralia</taxon>
        <taxon>Lophotrochozoa</taxon>
        <taxon>Platyhelminthes</taxon>
        <taxon>Monogenea</taxon>
        <taxon>Polyopisthocotylea</taxon>
        <taxon>Polystomatidea</taxon>
        <taxon>Polystomatidae</taxon>
        <taxon>Protopolystoma</taxon>
    </lineage>
</organism>
<evidence type="ECO:0000259" key="9">
    <source>
        <dbReference type="PROSITE" id="PS50059"/>
    </source>
</evidence>
<protein>
    <recommendedName>
        <fullName evidence="2 7">peptidylprolyl isomerase</fullName>
        <ecNumber evidence="2 7">5.2.1.8</ecNumber>
    </recommendedName>
</protein>
<dbReference type="Pfam" id="PF00254">
    <property type="entry name" value="FKBP_C"/>
    <property type="match status" value="1"/>
</dbReference>